<reference evidence="1" key="1">
    <citation type="submission" date="2020-05" db="EMBL/GenBank/DDBJ databases">
        <authorList>
            <person name="Chiriac C."/>
            <person name="Salcher M."/>
            <person name="Ghai R."/>
            <person name="Kavagutti S V."/>
        </authorList>
    </citation>
    <scope>NUCLEOTIDE SEQUENCE</scope>
</reference>
<organism evidence="1">
    <name type="scientific">uncultured Caudovirales phage</name>
    <dbReference type="NCBI Taxonomy" id="2100421"/>
    <lineage>
        <taxon>Viruses</taxon>
        <taxon>Duplodnaviria</taxon>
        <taxon>Heunggongvirae</taxon>
        <taxon>Uroviricota</taxon>
        <taxon>Caudoviricetes</taxon>
        <taxon>Peduoviridae</taxon>
        <taxon>Maltschvirus</taxon>
        <taxon>Maltschvirus maltsch</taxon>
    </lineage>
</organism>
<name>A0A6J7WFL4_9CAUD</name>
<protein>
    <submittedName>
        <fullName evidence="1">Uncharacterized protein</fullName>
    </submittedName>
</protein>
<sequence>MHSERVNSKDASSVAVSRQSSMQESIGATGFYEVTCFDADGNIKWAEPIENLVVTVGKNNLLDNFFAGSAYTAAWYMGLVDGASTPTYAAGDTMSSHAGWSESVAYSNSTRPSVGWNSASAGSKASTATSFTINASATIAGCFLTTVNTKSGTTGTLYSAGSFTGGNRAVQSGDTLNVTYTGSV</sequence>
<accession>A0A6J7WFL4</accession>
<dbReference type="EMBL" id="LR798234">
    <property type="protein sequence ID" value="CAB5212404.1"/>
    <property type="molecule type" value="Genomic_DNA"/>
</dbReference>
<proteinExistence type="predicted"/>
<evidence type="ECO:0000313" key="1">
    <source>
        <dbReference type="EMBL" id="CAB5212404.1"/>
    </source>
</evidence>
<gene>
    <name evidence="1" type="ORF">UFOVP189_8</name>
</gene>